<evidence type="ECO:0000313" key="4">
    <source>
        <dbReference type="EMBL" id="PIP62683.1"/>
    </source>
</evidence>
<dbReference type="InterPro" id="IPR045055">
    <property type="entry name" value="DNA2/NAM7-like"/>
</dbReference>
<dbReference type="PANTHER" id="PTHR10887">
    <property type="entry name" value="DNA2/NAM7 HELICASE FAMILY"/>
    <property type="match status" value="1"/>
</dbReference>
<dbReference type="SUPFAM" id="SSF52980">
    <property type="entry name" value="Restriction endonuclease-like"/>
    <property type="match status" value="1"/>
</dbReference>
<dbReference type="InterPro" id="IPR049468">
    <property type="entry name" value="Restrct_endonuc-II-like_dom"/>
</dbReference>
<evidence type="ECO:0000259" key="3">
    <source>
        <dbReference type="Pfam" id="PF18741"/>
    </source>
</evidence>
<proteinExistence type="predicted"/>
<dbReference type="AlphaFoldDB" id="A0A2H0BY96"/>
<dbReference type="InterPro" id="IPR047187">
    <property type="entry name" value="SF1_C_Upf1"/>
</dbReference>
<dbReference type="InterPro" id="IPR041679">
    <property type="entry name" value="DNA2/NAM7-like_C"/>
</dbReference>
<dbReference type="CDD" id="cd18808">
    <property type="entry name" value="SF1_C_Upf1"/>
    <property type="match status" value="1"/>
</dbReference>
<evidence type="ECO:0000259" key="2">
    <source>
        <dbReference type="Pfam" id="PF13087"/>
    </source>
</evidence>
<gene>
    <name evidence="4" type="ORF">COW98_02710</name>
</gene>
<dbReference type="Gene3D" id="3.40.50.300">
    <property type="entry name" value="P-loop containing nucleotide triphosphate hydrolases"/>
    <property type="match status" value="3"/>
</dbReference>
<comment type="caution">
    <text evidence="4">The sequence shown here is derived from an EMBL/GenBank/DDBJ whole genome shotgun (WGS) entry which is preliminary data.</text>
</comment>
<organism evidence="4 5">
    <name type="scientific">Candidatus Roizmanbacteria bacterium CG22_combo_CG10-13_8_21_14_all_35_9</name>
    <dbReference type="NCBI Taxonomy" id="1974861"/>
    <lineage>
        <taxon>Bacteria</taxon>
        <taxon>Candidatus Roizmaniibacteriota</taxon>
    </lineage>
</organism>
<name>A0A2H0BY96_9BACT</name>
<evidence type="ECO:0000259" key="1">
    <source>
        <dbReference type="Pfam" id="PF13086"/>
    </source>
</evidence>
<dbReference type="Pfam" id="PF18741">
    <property type="entry name" value="MTES_1575"/>
    <property type="match status" value="1"/>
</dbReference>
<sequence>MDNNLSNFIKYCLGYVKLTRERTALAQQKYSVNLPTEFFGLLGLLNGDTDEKVGELVNLKTFYKYDPKDVPEDEVGDYEKEKELANKIDDIYSKYRNDQYTKQIILSFGYFEIEIPIESNGDIISPDEQEEDMEEKPIKTKIDRYPLFSLPVKIEQEFNKKTGAKEYSIYFVDPEVQVNIGMLEPILGEDLYFQLLEEMGKYEIEGQFTLPIIDLEIFKEIWHKIKAQLRLKNANFDEKSFSLEEIKIALSPKANYFLAEDLAKLTQLTEEELSKTALTSWASDDELNIESDTPHEKDLYFPFLYDKYQLSTLSILGNKAAIIQGPPGTGKSETISNILCHLAATGNRVLFVSQKAQALKVVKDKLKKLDVKYLFGYLPNPNSAQIGEEDEADGIAPQLSALGSHIEKLGYKFNARKHLVEYSGDSILSPAIDKIVEEKEKNRNALNEVIAIQRKYYQFHQELIQLKEYDIDISNFECFAKSFSSAEWQEIKSAKTLIETLGKVIRKYERSDEKKEFDQLLSTLNLNGEHFSEAIGNIRDDVAKTGYDRHSNFFRKVNNISRNFRLGNIREKLPREIVDYIDKILVSGISRNEQSKTLDCLYNHCYYYENIQRLNNAEEKLRQKLSTCGVSDEEFEVLDEKIDNSMLADLEEIKNKILRVQEIKSELQKLAKTDSTNRIGSALKRTEEERIKRVALYIQNIVNKGIIEKWKTGITIKQIVRKLASAFGKSKKAFKTFDNLRKDVNNFNAILDLIPVWIMELDDASRIIPLEAGIFDYVILDEASQCNVAYTLPVMYRTNRVLFVGDSEQMRDSTIMFKSNRIFDELAHRYQIPEERQIKATGSAVQSVLDIAYKRGFMDRPLRYHYRSPAELIGFSNEYFYTPKGKELIPINSNYLTYKDTNRIMIIHETKSDWSEEFSDNVNVAEAKEILELFKELRNDERYREKSIGILSFFNAQATYIRDLFEKEGFKEEDDNYKVSIIEGIQGDEKDIVIYSFVIRTPEQKNKYVPLTGEGGDIRADINKGRVNVAFSRARLQVHCFVSLPPQEMPERIWLKKYLEYAQENGEVAFYSTDLKPFDSYFEEEFFNLLRAYIKRGYKIQNQVESCGFKIDFVVSNTNTGKRIAVECDGPCHFKDEIDEAYGIHIESDEERQRVLEAAGWEFCRIKYADWIDEKFDRNTVFKVIMDLLK</sequence>
<dbReference type="Pfam" id="PF13087">
    <property type="entry name" value="AAA_12"/>
    <property type="match status" value="1"/>
</dbReference>
<reference evidence="4 5" key="1">
    <citation type="submission" date="2017-09" db="EMBL/GenBank/DDBJ databases">
        <title>Depth-based differentiation of microbial function through sediment-hosted aquifers and enrichment of novel symbionts in the deep terrestrial subsurface.</title>
        <authorList>
            <person name="Probst A.J."/>
            <person name="Ladd B."/>
            <person name="Jarett J.K."/>
            <person name="Geller-Mcgrath D.E."/>
            <person name="Sieber C.M."/>
            <person name="Emerson J.B."/>
            <person name="Anantharaman K."/>
            <person name="Thomas B.C."/>
            <person name="Malmstrom R."/>
            <person name="Stieglmeier M."/>
            <person name="Klingl A."/>
            <person name="Woyke T."/>
            <person name="Ryan C.M."/>
            <person name="Banfield J.F."/>
        </authorList>
    </citation>
    <scope>NUCLEOTIDE SEQUENCE [LARGE SCALE GENOMIC DNA]</scope>
    <source>
        <strain evidence="4">CG22_combo_CG10-13_8_21_14_all_35_9</strain>
    </source>
</reference>
<evidence type="ECO:0008006" key="6">
    <source>
        <dbReference type="Google" id="ProtNLM"/>
    </source>
</evidence>
<feature type="domain" description="DNA2/NAM7 helicase-like C-terminal" evidence="2">
    <location>
        <begin position="861"/>
        <end position="1038"/>
    </location>
</feature>
<feature type="domain" description="Restriction endonuclease type II-like" evidence="3">
    <location>
        <begin position="1082"/>
        <end position="1175"/>
    </location>
</feature>
<dbReference type="SUPFAM" id="SSF52540">
    <property type="entry name" value="P-loop containing nucleoside triphosphate hydrolases"/>
    <property type="match status" value="1"/>
</dbReference>
<dbReference type="Pfam" id="PF13086">
    <property type="entry name" value="AAA_11"/>
    <property type="match status" value="1"/>
</dbReference>
<dbReference type="PANTHER" id="PTHR10887:SF495">
    <property type="entry name" value="HELICASE SENATAXIN ISOFORM X1-RELATED"/>
    <property type="match status" value="1"/>
</dbReference>
<dbReference type="Gene3D" id="3.40.960.10">
    <property type="entry name" value="VSR Endonuclease"/>
    <property type="match status" value="1"/>
</dbReference>
<feature type="domain" description="DNA2/NAM7 helicase helicase" evidence="1">
    <location>
        <begin position="316"/>
        <end position="515"/>
    </location>
</feature>
<dbReference type="GO" id="GO:0004386">
    <property type="term" value="F:helicase activity"/>
    <property type="evidence" value="ECO:0007669"/>
    <property type="project" value="InterPro"/>
</dbReference>
<dbReference type="InterPro" id="IPR027417">
    <property type="entry name" value="P-loop_NTPase"/>
</dbReference>
<dbReference type="Proteomes" id="UP000231021">
    <property type="component" value="Unassembled WGS sequence"/>
</dbReference>
<dbReference type="InterPro" id="IPR041677">
    <property type="entry name" value="DNA2/NAM7_AAA_11"/>
</dbReference>
<protein>
    <recommendedName>
        <fullName evidence="6">RAP domain-containing protein</fullName>
    </recommendedName>
</protein>
<accession>A0A2H0BY96</accession>
<evidence type="ECO:0000313" key="5">
    <source>
        <dbReference type="Proteomes" id="UP000231021"/>
    </source>
</evidence>
<dbReference type="InterPro" id="IPR011335">
    <property type="entry name" value="Restrct_endonuc-II-like"/>
</dbReference>
<dbReference type="EMBL" id="PCTB01000053">
    <property type="protein sequence ID" value="PIP62683.1"/>
    <property type="molecule type" value="Genomic_DNA"/>
</dbReference>